<evidence type="ECO:0000313" key="2">
    <source>
        <dbReference type="EMBL" id="ETX01526.1"/>
    </source>
</evidence>
<dbReference type="EMBL" id="AZHX01001612">
    <property type="protein sequence ID" value="ETX01526.1"/>
    <property type="molecule type" value="Genomic_DNA"/>
</dbReference>
<dbReference type="Pfam" id="PF00296">
    <property type="entry name" value="Bac_luciferase"/>
    <property type="match status" value="1"/>
</dbReference>
<dbReference type="Proteomes" id="UP000019140">
    <property type="component" value="Unassembled WGS sequence"/>
</dbReference>
<dbReference type="InterPro" id="IPR050766">
    <property type="entry name" value="Bact_Lucif_Oxidored"/>
</dbReference>
<evidence type="ECO:0000313" key="3">
    <source>
        <dbReference type="Proteomes" id="UP000019140"/>
    </source>
</evidence>
<evidence type="ECO:0000259" key="1">
    <source>
        <dbReference type="Pfam" id="PF00296"/>
    </source>
</evidence>
<keyword evidence="3" id="KW-1185">Reference proteome</keyword>
<organism evidence="2 3">
    <name type="scientific">Candidatus Entotheonella gemina</name>
    <dbReference type="NCBI Taxonomy" id="1429439"/>
    <lineage>
        <taxon>Bacteria</taxon>
        <taxon>Pseudomonadati</taxon>
        <taxon>Nitrospinota/Tectimicrobiota group</taxon>
        <taxon>Candidatus Tectimicrobiota</taxon>
        <taxon>Candidatus Entotheonellia</taxon>
        <taxon>Candidatus Entotheonellales</taxon>
        <taxon>Candidatus Entotheonellaceae</taxon>
        <taxon>Candidatus Entotheonella</taxon>
    </lineage>
</organism>
<dbReference type="PANTHER" id="PTHR30137:SF6">
    <property type="entry name" value="LUCIFERASE-LIKE MONOOXYGENASE"/>
    <property type="match status" value="1"/>
</dbReference>
<dbReference type="SUPFAM" id="SSF51679">
    <property type="entry name" value="Bacterial luciferase-like"/>
    <property type="match status" value="1"/>
</dbReference>
<dbReference type="InterPro" id="IPR011251">
    <property type="entry name" value="Luciferase-like_dom"/>
</dbReference>
<dbReference type="GO" id="GO:0016705">
    <property type="term" value="F:oxidoreductase activity, acting on paired donors, with incorporation or reduction of molecular oxygen"/>
    <property type="evidence" value="ECO:0007669"/>
    <property type="project" value="InterPro"/>
</dbReference>
<reference evidence="2 3" key="1">
    <citation type="journal article" date="2014" name="Nature">
        <title>An environmental bacterial taxon with a large and distinct metabolic repertoire.</title>
        <authorList>
            <person name="Wilson M.C."/>
            <person name="Mori T."/>
            <person name="Ruckert C."/>
            <person name="Uria A.R."/>
            <person name="Helf M.J."/>
            <person name="Takada K."/>
            <person name="Gernert C."/>
            <person name="Steffens U.A."/>
            <person name="Heycke N."/>
            <person name="Schmitt S."/>
            <person name="Rinke C."/>
            <person name="Helfrich E.J."/>
            <person name="Brachmann A.O."/>
            <person name="Gurgui C."/>
            <person name="Wakimoto T."/>
            <person name="Kracht M."/>
            <person name="Crusemann M."/>
            <person name="Hentschel U."/>
            <person name="Abe I."/>
            <person name="Matsunaga S."/>
            <person name="Kalinowski J."/>
            <person name="Takeyama H."/>
            <person name="Piel J."/>
        </authorList>
    </citation>
    <scope>NUCLEOTIDE SEQUENCE [LARGE SCALE GENOMIC DNA]</scope>
    <source>
        <strain evidence="3">TSY2</strain>
    </source>
</reference>
<dbReference type="PANTHER" id="PTHR30137">
    <property type="entry name" value="LUCIFERASE-LIKE MONOOXYGENASE"/>
    <property type="match status" value="1"/>
</dbReference>
<proteinExistence type="predicted"/>
<gene>
    <name evidence="2" type="ORF">ETSY2_37090</name>
</gene>
<dbReference type="AlphaFoldDB" id="W4LUY7"/>
<name>W4LUY7_9BACT</name>
<sequence length="394" mass="43606">MITTFDSSYAGHIDMDNVGYAGTPVNDRWFSNEQLATVFPKAEAIAKSMDRLGFNTFWMAEHHFQPEGYECIPNVMILALHLAHVTERLRFGCGFNIAPMWHPLRMAEDFATVDILTGGRVIFGVGRGYHTREVETFGAPLLDQPANRELFEEQVEIALKALTEESFSYHGKHYTIPPDVPYRGYDLKAISCVPRPTHPFECWQPIQSASQRALDFMIKNGIKGVIGGGSAEGGAVHSVVEAWQKTHARFGHELELGAGLAFGYQFYISGSREQGMKEAAKFYEENLKIFGPLRLVRALTDQQIEDMADPKKAPTAGLPTIEQAVKAGGVLCGTPEQIIEDLKAVEARYPGMDRIITTLPVGTPQAVILEQIERFATEVMPAFEGRKAEAAVAD</sequence>
<dbReference type="HOGENOM" id="CLU_027853_3_0_7"/>
<comment type="caution">
    <text evidence="2">The sequence shown here is derived from an EMBL/GenBank/DDBJ whole genome shotgun (WGS) entry which is preliminary data.</text>
</comment>
<protein>
    <recommendedName>
        <fullName evidence="1">Luciferase-like domain-containing protein</fullName>
    </recommendedName>
</protein>
<dbReference type="Gene3D" id="3.20.20.30">
    <property type="entry name" value="Luciferase-like domain"/>
    <property type="match status" value="1"/>
</dbReference>
<dbReference type="GO" id="GO:0005829">
    <property type="term" value="C:cytosol"/>
    <property type="evidence" value="ECO:0007669"/>
    <property type="project" value="TreeGrafter"/>
</dbReference>
<dbReference type="InterPro" id="IPR036661">
    <property type="entry name" value="Luciferase-like_sf"/>
</dbReference>
<feature type="domain" description="Luciferase-like" evidence="1">
    <location>
        <begin position="38"/>
        <end position="347"/>
    </location>
</feature>
<accession>W4LUY7</accession>